<dbReference type="GO" id="GO:0005524">
    <property type="term" value="F:ATP binding"/>
    <property type="evidence" value="ECO:0007669"/>
    <property type="project" value="UniProtKB-UniRule"/>
</dbReference>
<sequence>MNMEEKFIVGLMSGTSVDGIDAALTRIIGSGNNTKVEVLNFITLDYSKEMRGKIFQAMDPERSSTPLICSLNFELGYCFADAVKKVCRDVQFELKRLNAVGSHGQTIYHIPQSESTYIPSTLQIGEPAVIAYQTKTSVISNFRVMDMAAGGQGAPLVPYIDYLLFKNQHKAVALQNIGGISNVTVLPENCSLEDVYAFDTGPGNMIIDELVRRFYGINYDPNGKYAKQGEISQPLLNEMMEDPYIKQFPPKTTGRESYGKAYVDRLLESWRRLSPNDLIATATYFTAKSIAQNYENFILSKHKIEEIIVSGGGSYNQALMTWLDILLPQLSIKTAGDYGVASDAKEAVAFAILANEFFSKHSANVPMATGAEKSIVLGNWTPYIDQK</sequence>
<organism evidence="2 3">
    <name type="scientific">Pullulanibacillus pueri</name>
    <dbReference type="NCBI Taxonomy" id="1437324"/>
    <lineage>
        <taxon>Bacteria</taxon>
        <taxon>Bacillati</taxon>
        <taxon>Bacillota</taxon>
        <taxon>Bacilli</taxon>
        <taxon>Bacillales</taxon>
        <taxon>Sporolactobacillaceae</taxon>
        <taxon>Pullulanibacillus</taxon>
    </lineage>
</organism>
<keyword evidence="3" id="KW-1185">Reference proteome</keyword>
<comment type="catalytic activity">
    <reaction evidence="1">
        <text>1,6-anhydro-N-acetyl-beta-muramate + ATP + H2O = N-acetyl-D-muramate 6-phosphate + ADP + H(+)</text>
        <dbReference type="Rhea" id="RHEA:24952"/>
        <dbReference type="ChEBI" id="CHEBI:15377"/>
        <dbReference type="ChEBI" id="CHEBI:15378"/>
        <dbReference type="ChEBI" id="CHEBI:30616"/>
        <dbReference type="ChEBI" id="CHEBI:58690"/>
        <dbReference type="ChEBI" id="CHEBI:58722"/>
        <dbReference type="ChEBI" id="CHEBI:456216"/>
        <dbReference type="EC" id="2.7.1.170"/>
    </reaction>
</comment>
<dbReference type="GO" id="GO:0006040">
    <property type="term" value="P:amino sugar metabolic process"/>
    <property type="evidence" value="ECO:0007669"/>
    <property type="project" value="InterPro"/>
</dbReference>
<evidence type="ECO:0000256" key="1">
    <source>
        <dbReference type="HAMAP-Rule" id="MF_01270"/>
    </source>
</evidence>
<keyword evidence="1 2" id="KW-0418">Kinase</keyword>
<evidence type="ECO:0000313" key="3">
    <source>
        <dbReference type="Proteomes" id="UP000656813"/>
    </source>
</evidence>
<comment type="function">
    <text evidence="1">Catalyzes the specific phosphorylation of 1,6-anhydro-N-acetylmuramic acid (anhMurNAc) with the simultaneous cleavage of the 1,6-anhydro ring, generating MurNAc-6-P. Is required for the utilization of anhMurNAc either imported from the medium or derived from its own cell wall murein, and thus plays a role in cell wall recycling.</text>
</comment>
<dbReference type="PANTHER" id="PTHR30605">
    <property type="entry name" value="ANHYDRO-N-ACETYLMURAMIC ACID KINASE"/>
    <property type="match status" value="1"/>
</dbReference>
<evidence type="ECO:0000313" key="2">
    <source>
        <dbReference type="EMBL" id="GGH76344.1"/>
    </source>
</evidence>
<dbReference type="EMBL" id="BMFV01000003">
    <property type="protein sequence ID" value="GGH76344.1"/>
    <property type="molecule type" value="Genomic_DNA"/>
</dbReference>
<dbReference type="SUPFAM" id="SSF53067">
    <property type="entry name" value="Actin-like ATPase domain"/>
    <property type="match status" value="1"/>
</dbReference>
<dbReference type="EC" id="2.7.1.170" evidence="1"/>
<keyword evidence="1" id="KW-0808">Transferase</keyword>
<dbReference type="GO" id="GO:0009254">
    <property type="term" value="P:peptidoglycan turnover"/>
    <property type="evidence" value="ECO:0007669"/>
    <property type="project" value="UniProtKB-UniRule"/>
</dbReference>
<dbReference type="Gene3D" id="3.30.420.40">
    <property type="match status" value="2"/>
</dbReference>
<dbReference type="AlphaFoldDB" id="A0A8J3EKS6"/>
<feature type="binding site" evidence="1">
    <location>
        <begin position="14"/>
        <end position="21"/>
    </location>
    <ligand>
        <name>ATP</name>
        <dbReference type="ChEBI" id="CHEBI:30616"/>
    </ligand>
</feature>
<accession>A0A8J3EKS6</accession>
<comment type="pathway">
    <text evidence="1">Amino-sugar metabolism; 1,6-anhydro-N-acetylmuramate degradation.</text>
</comment>
<comment type="similarity">
    <text evidence="1">Belongs to the anhydro-N-acetylmuramic acid kinase family.</text>
</comment>
<dbReference type="InterPro" id="IPR043129">
    <property type="entry name" value="ATPase_NBD"/>
</dbReference>
<dbReference type="GO" id="GO:0097175">
    <property type="term" value="P:1,6-anhydro-N-acetyl-beta-muramic acid catabolic process"/>
    <property type="evidence" value="ECO:0007669"/>
    <property type="project" value="UniProtKB-UniRule"/>
</dbReference>
<gene>
    <name evidence="1 2" type="primary">anmK</name>
    <name evidence="2" type="ORF">GCM10007096_06630</name>
</gene>
<dbReference type="NCBIfam" id="NF007142">
    <property type="entry name" value="PRK09585.2-1"/>
    <property type="match status" value="1"/>
</dbReference>
<reference evidence="2" key="2">
    <citation type="submission" date="2020-09" db="EMBL/GenBank/DDBJ databases">
        <authorList>
            <person name="Sun Q."/>
            <person name="Zhou Y."/>
        </authorList>
    </citation>
    <scope>NUCLEOTIDE SEQUENCE</scope>
    <source>
        <strain evidence="2">CGMCC 1.12777</strain>
    </source>
</reference>
<keyword evidence="1" id="KW-0119">Carbohydrate metabolism</keyword>
<comment type="pathway">
    <text evidence="1">Cell wall biogenesis; peptidoglycan recycling.</text>
</comment>
<name>A0A8J3EKS6_9BACL</name>
<dbReference type="CDD" id="cd24050">
    <property type="entry name" value="ASKHA_NBD_ANMK"/>
    <property type="match status" value="1"/>
</dbReference>
<dbReference type="UniPathway" id="UPA00343"/>
<keyword evidence="1" id="KW-0067">ATP-binding</keyword>
<dbReference type="HAMAP" id="MF_01270">
    <property type="entry name" value="AnhMurNAc_kinase"/>
    <property type="match status" value="1"/>
</dbReference>
<dbReference type="InterPro" id="IPR005338">
    <property type="entry name" value="Anhydro_N_Ac-Mur_kinase"/>
</dbReference>
<dbReference type="UniPathway" id="UPA00544"/>
<dbReference type="GO" id="GO:0016773">
    <property type="term" value="F:phosphotransferase activity, alcohol group as acceptor"/>
    <property type="evidence" value="ECO:0007669"/>
    <property type="project" value="UniProtKB-UniRule"/>
</dbReference>
<reference evidence="2" key="1">
    <citation type="journal article" date="2014" name="Int. J. Syst. Evol. Microbiol.">
        <title>Complete genome sequence of Corynebacterium casei LMG S-19264T (=DSM 44701T), isolated from a smear-ripened cheese.</title>
        <authorList>
            <consortium name="US DOE Joint Genome Institute (JGI-PGF)"/>
            <person name="Walter F."/>
            <person name="Albersmeier A."/>
            <person name="Kalinowski J."/>
            <person name="Ruckert C."/>
        </authorList>
    </citation>
    <scope>NUCLEOTIDE SEQUENCE</scope>
    <source>
        <strain evidence="2">CGMCC 1.12777</strain>
    </source>
</reference>
<proteinExistence type="inferred from homology"/>
<dbReference type="GO" id="GO:0016301">
    <property type="term" value="F:kinase activity"/>
    <property type="evidence" value="ECO:0007669"/>
    <property type="project" value="UniProtKB-KW"/>
</dbReference>
<keyword evidence="1" id="KW-0547">Nucleotide-binding</keyword>
<dbReference type="NCBIfam" id="NF007148">
    <property type="entry name" value="PRK09585.3-2"/>
    <property type="match status" value="1"/>
</dbReference>
<dbReference type="Proteomes" id="UP000656813">
    <property type="component" value="Unassembled WGS sequence"/>
</dbReference>
<dbReference type="PANTHER" id="PTHR30605:SF0">
    <property type="entry name" value="ANHYDRO-N-ACETYLMURAMIC ACID KINASE"/>
    <property type="match status" value="1"/>
</dbReference>
<dbReference type="Pfam" id="PF03702">
    <property type="entry name" value="AnmK"/>
    <property type="match status" value="1"/>
</dbReference>
<protein>
    <recommendedName>
        <fullName evidence="1">Anhydro-N-acetylmuramic acid kinase</fullName>
        <ecNumber evidence="1">2.7.1.170</ecNumber>
    </recommendedName>
    <alternativeName>
        <fullName evidence="1">AnhMurNAc kinase</fullName>
    </alternativeName>
</protein>
<comment type="caution">
    <text evidence="2">The sequence shown here is derived from an EMBL/GenBank/DDBJ whole genome shotgun (WGS) entry which is preliminary data.</text>
</comment>